<sequence>MKSPDFISWFFFVDEFPNQSWEHPCYYAFVNSNTGEYIKIEGTLPPDLEELKVKVMQPMPGPGKLFNFTKKEDGIKSATTYDASPLPRDCIAWLRTIKKRILN</sequence>
<organism evidence="1 2">
    <name type="scientific">Draconibacterium halophilum</name>
    <dbReference type="NCBI Taxonomy" id="2706887"/>
    <lineage>
        <taxon>Bacteria</taxon>
        <taxon>Pseudomonadati</taxon>
        <taxon>Bacteroidota</taxon>
        <taxon>Bacteroidia</taxon>
        <taxon>Marinilabiliales</taxon>
        <taxon>Prolixibacteraceae</taxon>
        <taxon>Draconibacterium</taxon>
    </lineage>
</organism>
<accession>A0A6C0RGF9</accession>
<reference evidence="1 2" key="1">
    <citation type="submission" date="2020-02" db="EMBL/GenBank/DDBJ databases">
        <title>Genome sequencing for Draconibacterium sp. strain M1.</title>
        <authorList>
            <person name="Park S.-J."/>
        </authorList>
    </citation>
    <scope>NUCLEOTIDE SEQUENCE [LARGE SCALE GENOMIC DNA]</scope>
    <source>
        <strain evidence="1 2">M1</strain>
    </source>
</reference>
<dbReference type="Proteomes" id="UP000474630">
    <property type="component" value="Chromosome"/>
</dbReference>
<gene>
    <name evidence="1" type="ORF">G0Q07_13955</name>
</gene>
<evidence type="ECO:0000313" key="2">
    <source>
        <dbReference type="Proteomes" id="UP000474630"/>
    </source>
</evidence>
<dbReference type="AlphaFoldDB" id="A0A6C0RGF9"/>
<dbReference type="KEGG" id="drc:G0Q07_13955"/>
<dbReference type="EMBL" id="CP048409">
    <property type="protein sequence ID" value="QIA08755.1"/>
    <property type="molecule type" value="Genomic_DNA"/>
</dbReference>
<dbReference type="RefSeq" id="WP_163347130.1">
    <property type="nucleotide sequence ID" value="NZ_CP048409.1"/>
</dbReference>
<proteinExistence type="predicted"/>
<name>A0A6C0RGF9_9BACT</name>
<evidence type="ECO:0000313" key="1">
    <source>
        <dbReference type="EMBL" id="QIA08755.1"/>
    </source>
</evidence>
<keyword evidence="2" id="KW-1185">Reference proteome</keyword>
<protein>
    <submittedName>
        <fullName evidence="1">Uncharacterized protein</fullName>
    </submittedName>
</protein>